<dbReference type="Proteomes" id="UP000691718">
    <property type="component" value="Unassembled WGS sequence"/>
</dbReference>
<keyword evidence="3" id="KW-1185">Reference proteome</keyword>
<dbReference type="AlphaFoldDB" id="A0A8S3WLR7"/>
<reference evidence="2" key="1">
    <citation type="submission" date="2021-04" db="EMBL/GenBank/DDBJ databases">
        <authorList>
            <person name="Tunstrom K."/>
        </authorList>
    </citation>
    <scope>NUCLEOTIDE SEQUENCE</scope>
</reference>
<accession>A0A8S3WLR7</accession>
<evidence type="ECO:0000256" key="1">
    <source>
        <dbReference type="SAM" id="MobiDB-lite"/>
    </source>
</evidence>
<organism evidence="2 3">
    <name type="scientific">Parnassius apollo</name>
    <name type="common">Apollo butterfly</name>
    <name type="synonym">Papilio apollo</name>
    <dbReference type="NCBI Taxonomy" id="110799"/>
    <lineage>
        <taxon>Eukaryota</taxon>
        <taxon>Metazoa</taxon>
        <taxon>Ecdysozoa</taxon>
        <taxon>Arthropoda</taxon>
        <taxon>Hexapoda</taxon>
        <taxon>Insecta</taxon>
        <taxon>Pterygota</taxon>
        <taxon>Neoptera</taxon>
        <taxon>Endopterygota</taxon>
        <taxon>Lepidoptera</taxon>
        <taxon>Glossata</taxon>
        <taxon>Ditrysia</taxon>
        <taxon>Papilionoidea</taxon>
        <taxon>Papilionidae</taxon>
        <taxon>Parnassiinae</taxon>
        <taxon>Parnassini</taxon>
        <taxon>Parnassius</taxon>
        <taxon>Parnassius</taxon>
    </lineage>
</organism>
<feature type="region of interest" description="Disordered" evidence="1">
    <location>
        <begin position="25"/>
        <end position="46"/>
    </location>
</feature>
<protein>
    <submittedName>
        <fullName evidence="2">(apollo) hypothetical protein</fullName>
    </submittedName>
</protein>
<sequence>MVEFNCTYRKALKVYVPPSASLLGKDSFRQQSDNPPTNMISQTKSRFQERDTSTFAEIVKTDISLHKEDVNEVKTLLPILQ</sequence>
<dbReference type="OrthoDB" id="6928896at2759"/>
<evidence type="ECO:0000313" key="3">
    <source>
        <dbReference type="Proteomes" id="UP000691718"/>
    </source>
</evidence>
<feature type="compositionally biased region" description="Polar residues" evidence="1">
    <location>
        <begin position="29"/>
        <end position="45"/>
    </location>
</feature>
<proteinExistence type="predicted"/>
<gene>
    <name evidence="2" type="ORF">PAPOLLO_LOCUS7836</name>
</gene>
<name>A0A8S3WLR7_PARAO</name>
<comment type="caution">
    <text evidence="2">The sequence shown here is derived from an EMBL/GenBank/DDBJ whole genome shotgun (WGS) entry which is preliminary data.</text>
</comment>
<evidence type="ECO:0000313" key="2">
    <source>
        <dbReference type="EMBL" id="CAG4967671.1"/>
    </source>
</evidence>
<dbReference type="EMBL" id="CAJQZP010000541">
    <property type="protein sequence ID" value="CAG4967671.1"/>
    <property type="molecule type" value="Genomic_DNA"/>
</dbReference>